<dbReference type="PANTHER" id="PTHR10422:SF18">
    <property type="entry name" value="CYTOCHROME C OXIDASE SUBUNIT 1"/>
    <property type="match status" value="1"/>
</dbReference>
<comment type="function">
    <text evidence="14">Component of the cytochrome c oxidase, the last enzyme in the mitochondrial electron transport chain which drives oxidative phosphorylation. The respiratory chain contains 3 multisubunit complexes succinate dehydrogenase (complex II, CII), ubiquinol-cytochrome c oxidoreductase (cytochrome b-c1 complex, complex III, CIII) and cytochrome c oxidase (complex IV, CIV), that cooperate to transfer electrons derived from NADH and succinate to molecular oxygen, creating an electrochemical gradient over the inner membrane that drives transmembrane transport and the ATP synthase. Cytochrome c oxidase is the component of the respiratory chain that catalyzes the reduction of oxygen to water. Electrons originating from reduced cytochrome c in the intermembrane space (IMS) are transferred via the dinuclear copper A center (CU(A)) of subunit 2 and heme A of subunit 1 to the active site in subunit 1, a binuclear center (BNC) formed by heme A3 and copper B (CU(B)). The BNC reduces molecular oxygen to 2 water molecules using 4 electrons from cytochrome c in the IMS and 4 protons from the mitochondrial matrix.</text>
</comment>
<dbReference type="GO" id="GO:0020037">
    <property type="term" value="F:heme binding"/>
    <property type="evidence" value="ECO:0007669"/>
    <property type="project" value="InterPro"/>
</dbReference>
<feature type="transmembrane region" description="Helical" evidence="15">
    <location>
        <begin position="185"/>
        <end position="213"/>
    </location>
</feature>
<keyword evidence="14" id="KW-0349">Heme</keyword>
<dbReference type="SUPFAM" id="SSF81442">
    <property type="entry name" value="Cytochrome c oxidase subunit I-like"/>
    <property type="match status" value="1"/>
</dbReference>
<dbReference type="InterPro" id="IPR036927">
    <property type="entry name" value="Cyt_c_oxase-like_su1_sf"/>
</dbReference>
<evidence type="ECO:0000256" key="1">
    <source>
        <dbReference type="ARBA" id="ARBA00001971"/>
    </source>
</evidence>
<dbReference type="Pfam" id="PF00115">
    <property type="entry name" value="COX1"/>
    <property type="match status" value="1"/>
</dbReference>
<comment type="catalytic activity">
    <reaction evidence="13">
        <text>4 Fe(II)-[cytochrome c] + O2 + 8 H(+)(in) = 4 Fe(III)-[cytochrome c] + 2 H2O + 4 H(+)(out)</text>
        <dbReference type="Rhea" id="RHEA:11436"/>
        <dbReference type="Rhea" id="RHEA-COMP:10350"/>
        <dbReference type="Rhea" id="RHEA-COMP:14399"/>
        <dbReference type="ChEBI" id="CHEBI:15377"/>
        <dbReference type="ChEBI" id="CHEBI:15378"/>
        <dbReference type="ChEBI" id="CHEBI:15379"/>
        <dbReference type="ChEBI" id="CHEBI:29033"/>
        <dbReference type="ChEBI" id="CHEBI:29034"/>
        <dbReference type="EC" id="7.1.1.9"/>
    </reaction>
    <physiologicalReaction direction="left-to-right" evidence="13">
        <dbReference type="Rhea" id="RHEA:11437"/>
    </physiologicalReaction>
</comment>
<keyword evidence="14" id="KW-0999">Mitochondrion inner membrane</keyword>
<dbReference type="RefSeq" id="YP_009346418.1">
    <property type="nucleotide sequence ID" value="NC_033867.1"/>
</dbReference>
<reference evidence="17" key="1">
    <citation type="journal article" date="2017" name="Sci. Rep.">
        <title>Mitochondrial genome diversity in dagger and needle nematodes (Nematoda: Longidoridae).</title>
        <authorList>
            <person name="Palomares-Rius J.E."/>
            <person name="Cantalapiedra-Navarrete C."/>
            <person name="Archidona-Yuste A."/>
            <person name="Blok V.C."/>
            <person name="Castillo P."/>
        </authorList>
    </citation>
    <scope>NUCLEOTIDE SEQUENCE</scope>
    <source>
        <strain evidence="17">AR31</strain>
    </source>
</reference>
<protein>
    <recommendedName>
        <fullName evidence="5 14">Cytochrome c oxidase subunit 1</fullName>
        <ecNumber evidence="14">7.1.1.9</ecNumber>
    </recommendedName>
</protein>
<evidence type="ECO:0000256" key="10">
    <source>
        <dbReference type="ARBA" id="ARBA00022982"/>
    </source>
</evidence>
<dbReference type="PRINTS" id="PR01165">
    <property type="entry name" value="CYCOXIDASEI"/>
</dbReference>
<dbReference type="InterPro" id="IPR000883">
    <property type="entry name" value="Cyt_C_Oxase_1"/>
</dbReference>
<dbReference type="GeneID" id="31080063"/>
<keyword evidence="12 14" id="KW-0472">Membrane</keyword>
<evidence type="ECO:0000313" key="17">
    <source>
        <dbReference type="EMBL" id="AOT84229.1"/>
    </source>
</evidence>
<comment type="cofactor">
    <cofactor evidence="1">
        <name>heme</name>
        <dbReference type="ChEBI" id="CHEBI:30413"/>
    </cofactor>
</comment>
<evidence type="ECO:0000256" key="11">
    <source>
        <dbReference type="ARBA" id="ARBA00022989"/>
    </source>
</evidence>
<feature type="transmembrane region" description="Helical" evidence="15">
    <location>
        <begin position="58"/>
        <end position="90"/>
    </location>
</feature>
<dbReference type="EMBL" id="KU746818">
    <property type="protein sequence ID" value="AOT84229.1"/>
    <property type="molecule type" value="Genomic_DNA"/>
</dbReference>
<sequence>MEWLTSCNHKEIGLLYLVLALSMGVLGSALSLLMRWTLSISGGTWWNSVSNFSNFYNSIVTMHAFIMIFFMVMPILIGSFGNILLPLLLGAQDMCFPRLNNFSFWLLPFSGALMLGSLLVGSGAGTGWTIYPPLSGFSGHSSISVDMVIFSFHLAGVSSIAGSVNFLCPINNLKAPSINWMNMPLFLVSVWVTTFLLVLSLPVLAGGITMLLFDRNFNTAFFDPVGGGDPVLFQHLFWFFGHPEVYILILPGFGLVSHAVCTTSGKPSTFGAPGMFLAIASIGILGCVVWAHHMFSVGLDMDTRLYFTAASMIIAVPTGIKVFSWVASYSGSFFLVKPTQVWVMGFLFLFTVGGLTGIVLANSTLDLLYHDTYYVVAHFHYVLSMGAVFAIMVGLTSWWPVLVGAKCNDMLSLTQFFTLFLGVNLTFFPMHFLGIQGMPRRYSEYASGYSPWHSVASFGSTISLMATVLMFFMWWEAMASKRSVVSSLWKGTFMDFVHKSPLSLHTNYETVAHTA</sequence>
<evidence type="ECO:0000256" key="15">
    <source>
        <dbReference type="SAM" id="Phobius"/>
    </source>
</evidence>
<keyword evidence="14" id="KW-0186">Copper</keyword>
<keyword evidence="11 15" id="KW-1133">Transmembrane helix</keyword>
<name>A0A1P8C751_9BILA</name>
<feature type="transmembrane region" description="Helical" evidence="15">
    <location>
        <begin position="416"/>
        <end position="435"/>
    </location>
</feature>
<evidence type="ECO:0000256" key="2">
    <source>
        <dbReference type="ARBA" id="ARBA00004141"/>
    </source>
</evidence>
<dbReference type="InterPro" id="IPR033944">
    <property type="entry name" value="Cyt_c_oxase_su1_dom"/>
</dbReference>
<dbReference type="UniPathway" id="UPA00705"/>
<dbReference type="InterPro" id="IPR023616">
    <property type="entry name" value="Cyt_c_oxase-like_su1_dom"/>
</dbReference>
<evidence type="ECO:0000256" key="14">
    <source>
        <dbReference type="RuleBase" id="RU000369"/>
    </source>
</evidence>
<dbReference type="CDD" id="cd01663">
    <property type="entry name" value="Cyt_c_Oxidase_I"/>
    <property type="match status" value="1"/>
</dbReference>
<dbReference type="AlphaFoldDB" id="A0A1P8C751"/>
<evidence type="ECO:0000259" key="16">
    <source>
        <dbReference type="PROSITE" id="PS50855"/>
    </source>
</evidence>
<feature type="transmembrane region" description="Helical" evidence="15">
    <location>
        <begin position="245"/>
        <end position="263"/>
    </location>
</feature>
<evidence type="ECO:0000256" key="4">
    <source>
        <dbReference type="ARBA" id="ARBA00009578"/>
    </source>
</evidence>
<keyword evidence="7 14" id="KW-0812">Transmembrane</keyword>
<keyword evidence="10 14" id="KW-0249">Electron transport</keyword>
<dbReference type="GO" id="GO:0004129">
    <property type="term" value="F:cytochrome-c oxidase activity"/>
    <property type="evidence" value="ECO:0007669"/>
    <property type="project" value="UniProtKB-EC"/>
</dbReference>
<dbReference type="Gene3D" id="1.20.210.10">
    <property type="entry name" value="Cytochrome c oxidase-like, subunit I domain"/>
    <property type="match status" value="1"/>
</dbReference>
<keyword evidence="8" id="KW-0460">Magnesium</keyword>
<keyword evidence="14" id="KW-0813">Transport</keyword>
<dbReference type="PROSITE" id="PS00077">
    <property type="entry name" value="COX1_CUB"/>
    <property type="match status" value="1"/>
</dbReference>
<dbReference type="PANTHER" id="PTHR10422">
    <property type="entry name" value="CYTOCHROME C OXIDASE SUBUNIT 1"/>
    <property type="match status" value="1"/>
</dbReference>
<feature type="transmembrane region" description="Helical" evidence="15">
    <location>
        <begin position="148"/>
        <end position="173"/>
    </location>
</feature>
<keyword evidence="14" id="KW-0479">Metal-binding</keyword>
<proteinExistence type="inferred from homology"/>
<feature type="transmembrane region" description="Helical" evidence="15">
    <location>
        <begin position="305"/>
        <end position="329"/>
    </location>
</feature>
<dbReference type="GO" id="GO:0045277">
    <property type="term" value="C:respiratory chain complex IV"/>
    <property type="evidence" value="ECO:0007669"/>
    <property type="project" value="InterPro"/>
</dbReference>
<feature type="transmembrane region" description="Helical" evidence="15">
    <location>
        <begin position="12"/>
        <end position="38"/>
    </location>
</feature>
<evidence type="ECO:0000256" key="13">
    <source>
        <dbReference type="ARBA" id="ARBA00049512"/>
    </source>
</evidence>
<geneLocation type="mitochondrion" evidence="17"/>
<feature type="transmembrane region" description="Helical" evidence="15">
    <location>
        <begin position="275"/>
        <end position="293"/>
    </location>
</feature>
<evidence type="ECO:0000256" key="5">
    <source>
        <dbReference type="ARBA" id="ARBA00015947"/>
    </source>
</evidence>
<dbReference type="GO" id="GO:0015990">
    <property type="term" value="P:electron transport coupled proton transport"/>
    <property type="evidence" value="ECO:0007669"/>
    <property type="project" value="TreeGrafter"/>
</dbReference>
<dbReference type="InterPro" id="IPR023615">
    <property type="entry name" value="Cyt_c_Oxase_su1_BS"/>
</dbReference>
<accession>A0A1P8C751</accession>
<evidence type="ECO:0000256" key="8">
    <source>
        <dbReference type="ARBA" id="ARBA00022842"/>
    </source>
</evidence>
<evidence type="ECO:0000256" key="9">
    <source>
        <dbReference type="ARBA" id="ARBA00022967"/>
    </source>
</evidence>
<evidence type="ECO:0000256" key="7">
    <source>
        <dbReference type="ARBA" id="ARBA00022692"/>
    </source>
</evidence>
<comment type="similarity">
    <text evidence="4 14">Belongs to the heme-copper respiratory oxidase family.</text>
</comment>
<organism evidence="17">
    <name type="scientific">Longidorus vineacola</name>
    <dbReference type="NCBI Taxonomy" id="241698"/>
    <lineage>
        <taxon>Eukaryota</taxon>
        <taxon>Metazoa</taxon>
        <taxon>Ecdysozoa</taxon>
        <taxon>Nematoda</taxon>
        <taxon>Enoplea</taxon>
        <taxon>Dorylaimia</taxon>
        <taxon>Dorylaimida</taxon>
        <taxon>Dorylaimina</taxon>
        <taxon>Longidoroidea</taxon>
        <taxon>Longidoridae</taxon>
        <taxon>Longidorus</taxon>
    </lineage>
</organism>
<feature type="transmembrane region" description="Helical" evidence="15">
    <location>
        <begin position="341"/>
        <end position="361"/>
    </location>
</feature>
<comment type="pathway">
    <text evidence="3 14">Energy metabolism; oxidative phosphorylation.</text>
</comment>
<keyword evidence="14 17" id="KW-0496">Mitochondrion</keyword>
<dbReference type="EC" id="7.1.1.9" evidence="14"/>
<gene>
    <name evidence="17" type="primary">COX1</name>
</gene>
<evidence type="ECO:0000256" key="6">
    <source>
        <dbReference type="ARBA" id="ARBA00022660"/>
    </source>
</evidence>
<comment type="subcellular location">
    <subcellularLocation>
        <location evidence="2">Membrane</location>
        <topology evidence="2">Multi-pass membrane protein</topology>
    </subcellularLocation>
    <subcellularLocation>
        <location evidence="14">Mitochondrion inner membrane</location>
        <topology evidence="14">Multi-pass membrane protein</topology>
    </subcellularLocation>
</comment>
<keyword evidence="6 14" id="KW-0679">Respiratory chain</keyword>
<dbReference type="CTD" id="4512"/>
<evidence type="ECO:0000256" key="12">
    <source>
        <dbReference type="ARBA" id="ARBA00023136"/>
    </source>
</evidence>
<evidence type="ECO:0000256" key="3">
    <source>
        <dbReference type="ARBA" id="ARBA00004673"/>
    </source>
</evidence>
<dbReference type="GO" id="GO:0006123">
    <property type="term" value="P:mitochondrial electron transport, cytochrome c to oxygen"/>
    <property type="evidence" value="ECO:0007669"/>
    <property type="project" value="TreeGrafter"/>
</dbReference>
<dbReference type="GO" id="GO:0046872">
    <property type="term" value="F:metal ion binding"/>
    <property type="evidence" value="ECO:0007669"/>
    <property type="project" value="UniProtKB-KW"/>
</dbReference>
<feature type="transmembrane region" description="Helical" evidence="15">
    <location>
        <begin position="381"/>
        <end position="404"/>
    </location>
</feature>
<feature type="transmembrane region" description="Helical" evidence="15">
    <location>
        <begin position="455"/>
        <end position="475"/>
    </location>
</feature>
<dbReference type="GO" id="GO:0005743">
    <property type="term" value="C:mitochondrial inner membrane"/>
    <property type="evidence" value="ECO:0007669"/>
    <property type="project" value="UniProtKB-SubCell"/>
</dbReference>
<feature type="transmembrane region" description="Helical" evidence="15">
    <location>
        <begin position="102"/>
        <end position="128"/>
    </location>
</feature>
<keyword evidence="9" id="KW-1278">Translocase</keyword>
<keyword evidence="14" id="KW-0408">Iron</keyword>
<dbReference type="PROSITE" id="PS50855">
    <property type="entry name" value="COX1"/>
    <property type="match status" value="1"/>
</dbReference>
<feature type="domain" description="Cytochrome oxidase subunit I profile" evidence="16">
    <location>
        <begin position="1"/>
        <end position="489"/>
    </location>
</feature>